<dbReference type="eggNOG" id="COG0110">
    <property type="taxonomic scope" value="Bacteria"/>
</dbReference>
<evidence type="ECO:0000313" key="2">
    <source>
        <dbReference type="Proteomes" id="UP000002257"/>
    </source>
</evidence>
<dbReference type="Proteomes" id="UP000002257">
    <property type="component" value="Chromosome"/>
</dbReference>
<accession>B8EPT7</accession>
<dbReference type="EMBL" id="CP001280">
    <property type="protein sequence ID" value="ACK50941.1"/>
    <property type="molecule type" value="Genomic_DNA"/>
</dbReference>
<gene>
    <name evidence="1" type="ordered locus">Msil_1999</name>
</gene>
<keyword evidence="2" id="KW-1185">Reference proteome</keyword>
<dbReference type="STRING" id="395965.Msil_1999"/>
<reference evidence="1 2" key="1">
    <citation type="journal article" date="2010" name="J. Bacteriol.">
        <title>Complete genome sequence of the aerobic facultative methanotroph Methylocella silvestris BL2.</title>
        <authorList>
            <person name="Chen Y."/>
            <person name="Crombie A."/>
            <person name="Rahman M.T."/>
            <person name="Dedysh S.N."/>
            <person name="Liesack W."/>
            <person name="Stott M.B."/>
            <person name="Alam M."/>
            <person name="Theisen A.R."/>
            <person name="Murrell J.C."/>
            <person name="Dunfield P.F."/>
        </authorList>
    </citation>
    <scope>NUCLEOTIDE SEQUENCE [LARGE SCALE GENOMIC DNA]</scope>
    <source>
        <strain evidence="2">DSM 15510 / CIP 108128 / LMG 27833 / NCIMB 13906 / BL2</strain>
    </source>
</reference>
<dbReference type="NCBIfam" id="TIGR04098">
    <property type="entry name" value="LnmK_bifunc"/>
    <property type="match status" value="1"/>
</dbReference>
<sequence length="289" mass="32035">MNMAFSSLTLPSRQAFVSRDVVRLGMPHLSLGGLSETWLLKELGDRHWMLLAKLAGREIPDFRDESGARVYAAFAAVSIREASLASFVEHDELVIESEITRISGAQFASLHRLSRRGRPAGVIELVSVFVKRRVAGRNRSIMRTALDCFPPPEAAGPSFTAAATAARIRAGAFEQHFGFSRSDSREIGRLLINPCPSQDFNGADFLYFTSFQSFVDRTEWELLAPERGLSTQARDIVYRGNIEPGDKIVVMLSAIRQGEGTLAHWSQITRDSDGAHLADIFTLKRAGRR</sequence>
<evidence type="ECO:0000313" key="1">
    <source>
        <dbReference type="EMBL" id="ACK50941.1"/>
    </source>
</evidence>
<dbReference type="HOGENOM" id="CLU_077881_0_0_5"/>
<dbReference type="NCBIfam" id="TIGR04099">
    <property type="entry name" value="biosn_Pnap_2097"/>
    <property type="match status" value="1"/>
</dbReference>
<dbReference type="InterPro" id="IPR024091">
    <property type="entry name" value="LnmK-like_bifun_acyl/decarbox"/>
</dbReference>
<dbReference type="KEGG" id="msl:Msil_1999"/>
<dbReference type="Gene3D" id="3.10.129.10">
    <property type="entry name" value="Hotdog Thioesterase"/>
    <property type="match status" value="1"/>
</dbReference>
<dbReference type="AlphaFoldDB" id="B8EPT7"/>
<proteinExistence type="predicted"/>
<protein>
    <submittedName>
        <fullName evidence="1">Uncharacterized protein</fullName>
    </submittedName>
</protein>
<name>B8EPT7_METSB</name>
<organism evidence="1 2">
    <name type="scientific">Methylocella silvestris (strain DSM 15510 / CIP 108128 / LMG 27833 / NCIMB 13906 / BL2)</name>
    <dbReference type="NCBI Taxonomy" id="395965"/>
    <lineage>
        <taxon>Bacteria</taxon>
        <taxon>Pseudomonadati</taxon>
        <taxon>Pseudomonadota</taxon>
        <taxon>Alphaproteobacteria</taxon>
        <taxon>Hyphomicrobiales</taxon>
        <taxon>Beijerinckiaceae</taxon>
        <taxon>Methylocella</taxon>
    </lineage>
</organism>